<evidence type="ECO:0000256" key="5">
    <source>
        <dbReference type="RuleBase" id="RU004404"/>
    </source>
</evidence>
<dbReference type="GO" id="GO:0007165">
    <property type="term" value="P:signal transduction"/>
    <property type="evidence" value="ECO:0007669"/>
    <property type="project" value="TreeGrafter"/>
</dbReference>
<evidence type="ECO:0000256" key="2">
    <source>
        <dbReference type="ARBA" id="ARBA00022670"/>
    </source>
</evidence>
<dbReference type="Pfam" id="PF03572">
    <property type="entry name" value="Peptidase_S41"/>
    <property type="match status" value="1"/>
</dbReference>
<keyword evidence="2 5" id="KW-0645">Protease</keyword>
<dbReference type="Proteomes" id="UP000014216">
    <property type="component" value="Unassembled WGS sequence"/>
</dbReference>
<comment type="caution">
    <text evidence="7">The sequence shown here is derived from an EMBL/GenBank/DDBJ whole genome shotgun (WGS) entry which is preliminary data.</text>
</comment>
<accession>S0FW75</accession>
<dbReference type="InterPro" id="IPR005151">
    <property type="entry name" value="Tail-specific_protease"/>
</dbReference>
<dbReference type="PANTHER" id="PTHR32060:SF22">
    <property type="entry name" value="CARBOXYL-TERMINAL-PROCESSING PEPTIDASE 3, CHLOROPLASTIC"/>
    <property type="match status" value="1"/>
</dbReference>
<dbReference type="GO" id="GO:0006508">
    <property type="term" value="P:proteolysis"/>
    <property type="evidence" value="ECO:0007669"/>
    <property type="project" value="UniProtKB-KW"/>
</dbReference>
<keyword evidence="8" id="KW-1185">Reference proteome</keyword>
<evidence type="ECO:0000313" key="7">
    <source>
        <dbReference type="EMBL" id="EMS79308.1"/>
    </source>
</evidence>
<evidence type="ECO:0000256" key="1">
    <source>
        <dbReference type="ARBA" id="ARBA00009179"/>
    </source>
</evidence>
<evidence type="ECO:0000256" key="3">
    <source>
        <dbReference type="ARBA" id="ARBA00022801"/>
    </source>
</evidence>
<keyword evidence="4 5" id="KW-0720">Serine protease</keyword>
<dbReference type="InterPro" id="IPR004447">
    <property type="entry name" value="Peptidase_S41A"/>
</dbReference>
<organism evidence="7 8">
    <name type="scientific">Desulfotignum phosphitoxidans DSM 13687</name>
    <dbReference type="NCBI Taxonomy" id="1286635"/>
    <lineage>
        <taxon>Bacteria</taxon>
        <taxon>Pseudomonadati</taxon>
        <taxon>Thermodesulfobacteriota</taxon>
        <taxon>Desulfobacteria</taxon>
        <taxon>Desulfobacterales</taxon>
        <taxon>Desulfobacteraceae</taxon>
        <taxon>Desulfotignum</taxon>
    </lineage>
</organism>
<dbReference type="CDD" id="cd06782">
    <property type="entry name" value="cpPDZ_CPP-like"/>
    <property type="match status" value="1"/>
</dbReference>
<dbReference type="GO" id="GO:0004252">
    <property type="term" value="F:serine-type endopeptidase activity"/>
    <property type="evidence" value="ECO:0007669"/>
    <property type="project" value="UniProtKB-EC"/>
</dbReference>
<evidence type="ECO:0000313" key="8">
    <source>
        <dbReference type="Proteomes" id="UP000014216"/>
    </source>
</evidence>
<dbReference type="SUPFAM" id="SSF50156">
    <property type="entry name" value="PDZ domain-like"/>
    <property type="match status" value="1"/>
</dbReference>
<dbReference type="InterPro" id="IPR001478">
    <property type="entry name" value="PDZ"/>
</dbReference>
<dbReference type="FunFam" id="3.90.226.10:FF:000090">
    <property type="entry name" value="Tail-specific protease"/>
    <property type="match status" value="1"/>
</dbReference>
<dbReference type="PROSITE" id="PS50106">
    <property type="entry name" value="PDZ"/>
    <property type="match status" value="1"/>
</dbReference>
<feature type="domain" description="PDZ" evidence="6">
    <location>
        <begin position="249"/>
        <end position="320"/>
    </location>
</feature>
<dbReference type="Gene3D" id="3.90.226.10">
    <property type="entry name" value="2-enoyl-CoA Hydratase, Chain A, domain 1"/>
    <property type="match status" value="1"/>
</dbReference>
<dbReference type="EC" id="3.4.21.102" evidence="7"/>
<gene>
    <name evidence="7" type="primary">prc</name>
    <name evidence="7" type="ORF">Dpo_5c02340</name>
</gene>
<protein>
    <submittedName>
        <fullName evidence="7">Tail-specific protease Prc</fullName>
        <ecNumber evidence="7">3.4.21.102</ecNumber>
    </submittedName>
</protein>
<dbReference type="Pfam" id="PF11818">
    <property type="entry name" value="DUF3340"/>
    <property type="match status" value="1"/>
</dbReference>
<dbReference type="InterPro" id="IPR020992">
    <property type="entry name" value="Tail_Prtase_C"/>
</dbReference>
<dbReference type="PANTHER" id="PTHR32060">
    <property type="entry name" value="TAIL-SPECIFIC PROTEASE"/>
    <property type="match status" value="1"/>
</dbReference>
<proteinExistence type="inferred from homology"/>
<evidence type="ECO:0000256" key="4">
    <source>
        <dbReference type="ARBA" id="ARBA00022825"/>
    </source>
</evidence>
<dbReference type="SMART" id="SM00228">
    <property type="entry name" value="PDZ"/>
    <property type="match status" value="1"/>
</dbReference>
<dbReference type="AlphaFoldDB" id="S0FW75"/>
<evidence type="ECO:0000259" key="6">
    <source>
        <dbReference type="PROSITE" id="PS50106"/>
    </source>
</evidence>
<dbReference type="Gene3D" id="2.30.42.10">
    <property type="match status" value="1"/>
</dbReference>
<dbReference type="InterPro" id="IPR036034">
    <property type="entry name" value="PDZ_sf"/>
</dbReference>
<dbReference type="Pfam" id="PF00595">
    <property type="entry name" value="PDZ"/>
    <property type="match status" value="1"/>
</dbReference>
<dbReference type="SUPFAM" id="SSF52096">
    <property type="entry name" value="ClpP/crotonase"/>
    <property type="match status" value="1"/>
</dbReference>
<reference evidence="7 8" key="1">
    <citation type="journal article" date="2013" name="Genome Announc.">
        <title>Draft Genome Sequence of Desulfotignum phosphitoxidans DSM 13687 Strain FiPS-3.</title>
        <authorList>
            <person name="Poehlein A."/>
            <person name="Daniel R."/>
            <person name="Simeonova D.D."/>
        </authorList>
    </citation>
    <scope>NUCLEOTIDE SEQUENCE [LARGE SCALE GENOMIC DNA]</scope>
    <source>
        <strain evidence="7 8">DSM 13687</strain>
    </source>
</reference>
<dbReference type="GO" id="GO:0030288">
    <property type="term" value="C:outer membrane-bounded periplasmic space"/>
    <property type="evidence" value="ECO:0007669"/>
    <property type="project" value="TreeGrafter"/>
</dbReference>
<dbReference type="NCBIfam" id="TIGR00225">
    <property type="entry name" value="prc"/>
    <property type="match status" value="1"/>
</dbReference>
<dbReference type="Pfam" id="PF17804">
    <property type="entry name" value="TSP_NTD"/>
    <property type="match status" value="1"/>
</dbReference>
<dbReference type="InterPro" id="IPR040573">
    <property type="entry name" value="TSP_N"/>
</dbReference>
<sequence>MTRPLNNPLDSCLKNRMIPLLILLILLVLVWHPTVSAQPVRLAPERNHAIQCIRIVSALERYHYLGKKLDDTLSEQIFDRYIKYLDPSRHLLTRPDLQELEKYRQKFDTDLRRGNLRSAYEIYNLHHRRAAERYAYILDLLEKPDSFLSLNSRDFLVVDGEQRPWQPSEDDLRTLWEKELIHHIITLTLDDHNTQTDVSQTLEKIYTTRQTRLSQTTTDDVFQLVMNCVTESFDPHTQYFPPRVSEDFDIHMRLSLEGIGAVLQTEYEYTKVVSLVPKGPADKSSQLMPGDKIIGVGQGETGEIKDTIGLRIDEVVKLIRGPKNTFVRLKIIPAKKSDATTIVSIMRDTVKLEEQSAQKQIKTVVSGKRNYKIGIIEIPNFYIDFEAYHRGDSQYKSTTSDVKKLLFELAEENIDGLIIDLRDNGGGALKEASDLTGLFLTSGPTVQIRTKQQMTRLYDEDPEIQYTGPLLVLINRMSASASEIFAGAIKDYQRGIIVGTQSFGKGTVQELKPLGDGKLKLTSAKFYRVSGKSTQHRGVIPHILFPKVYKSEDTGESSLDGALPWDTIPQIPFQAYRSLTPLYTSLMHEFQQRSLQDPGMVYLEKRLAWTSKQERKIRLPLDINARKEQRIMDQQTEIEIENEYLTALGKDPIRTLEDQEPVLNRYKEILLQQAEKIMADMILLTRQQGYAW</sequence>
<dbReference type="SMART" id="SM00245">
    <property type="entry name" value="TSPc"/>
    <property type="match status" value="1"/>
</dbReference>
<dbReference type="InterPro" id="IPR029045">
    <property type="entry name" value="ClpP/crotonase-like_dom_sf"/>
</dbReference>
<comment type="similarity">
    <text evidence="1 5">Belongs to the peptidase S41A family.</text>
</comment>
<name>S0FW75_9BACT</name>
<dbReference type="CDD" id="cd07560">
    <property type="entry name" value="Peptidase_S41_CPP"/>
    <property type="match status" value="1"/>
</dbReference>
<keyword evidence="3 5" id="KW-0378">Hydrolase</keyword>
<dbReference type="EMBL" id="APJX01000005">
    <property type="protein sequence ID" value="EMS79308.1"/>
    <property type="molecule type" value="Genomic_DNA"/>
</dbReference>